<dbReference type="CDD" id="cd08946">
    <property type="entry name" value="SDR_e"/>
    <property type="match status" value="1"/>
</dbReference>
<dbReference type="PANTHER" id="PTHR43245:SF23">
    <property type="entry name" value="NAD(P)-BINDING DOMAIN-CONTAINING PROTEIN"/>
    <property type="match status" value="1"/>
</dbReference>
<dbReference type="OrthoDB" id="9811743at2"/>
<dbReference type="EMBL" id="BJXL01000022">
    <property type="protein sequence ID" value="GEM82826.1"/>
    <property type="molecule type" value="Genomic_DNA"/>
</dbReference>
<feature type="transmembrane region" description="Helical" evidence="1">
    <location>
        <begin position="89"/>
        <end position="113"/>
    </location>
</feature>
<dbReference type="RefSeq" id="WP_119341380.1">
    <property type="nucleotide sequence ID" value="NZ_BJXL01000022.1"/>
</dbReference>
<dbReference type="Pfam" id="PF01370">
    <property type="entry name" value="Epimerase"/>
    <property type="match status" value="1"/>
</dbReference>
<dbReference type="Proteomes" id="UP000321197">
    <property type="component" value="Unassembled WGS sequence"/>
</dbReference>
<sequence length="523" mass="58266">MIHFKELRFTADVVLRILADQAMVLGSFALAMILHLVWAYSNSGDPRLLGAYAQIYLANLPMLVGISFVVFVLSGFYTRGRAYQGRYKMLIVTQAVALTYLIFGFAVFMLPVVDPPRSVLFLSGFLTLALTLGSRAWVYYWERIESNRRGKASPPVAVADERIVLVIGGAGYIGSGLLPRLLERGYKVRLLDLLMFGKEPIAHVLHHPNLEIIQADFRQVDKVVEAMRGVDTVVHLGGLVGDPACALDENLTIEINLVATRTIAEIAKGMHVRRFIFASTCSVYGASDLVLNERSNLNPVSLYARSKIASEQVLHQLQSDDFSVVILRFGTIYGLSGRTRFDLVVNLLTAKAVVEKKITVFGGDQWRPFVHVDDAANAVMMAVEAPKELVHNETFNVGSNEGNMTLGMVGELVKKLVPDAELIDSGRDGDRRNYRVDFSKIRNRLGFEPNWTVEQGIRQVIDALRSGKVRDYRAPMYSNVKYLTEDVASGSVKQYFLGWEKSLIEQAHAQNTQEENLPVIPRA</sequence>
<gene>
    <name evidence="3" type="ORF">MHY01S_09920</name>
</gene>
<keyword evidence="1" id="KW-0812">Transmembrane</keyword>
<proteinExistence type="predicted"/>
<keyword evidence="1" id="KW-0472">Membrane</keyword>
<feature type="domain" description="NAD-dependent epimerase/dehydratase" evidence="2">
    <location>
        <begin position="164"/>
        <end position="398"/>
    </location>
</feature>
<evidence type="ECO:0000256" key="1">
    <source>
        <dbReference type="SAM" id="Phobius"/>
    </source>
</evidence>
<evidence type="ECO:0000259" key="2">
    <source>
        <dbReference type="Pfam" id="PF01370"/>
    </source>
</evidence>
<dbReference type="Gene3D" id="3.40.50.720">
    <property type="entry name" value="NAD(P)-binding Rossmann-like Domain"/>
    <property type="match status" value="1"/>
</dbReference>
<dbReference type="SUPFAM" id="SSF51735">
    <property type="entry name" value="NAD(P)-binding Rossmann-fold domains"/>
    <property type="match status" value="1"/>
</dbReference>
<organism evidence="3 4">
    <name type="scientific">Meiothermus hypogaeus NBRC 106114</name>
    <dbReference type="NCBI Taxonomy" id="1227553"/>
    <lineage>
        <taxon>Bacteria</taxon>
        <taxon>Thermotogati</taxon>
        <taxon>Deinococcota</taxon>
        <taxon>Deinococci</taxon>
        <taxon>Thermales</taxon>
        <taxon>Thermaceae</taxon>
        <taxon>Meiothermus</taxon>
    </lineage>
</organism>
<protein>
    <recommendedName>
        <fullName evidence="2">NAD-dependent epimerase/dehydratase domain-containing protein</fullName>
    </recommendedName>
</protein>
<dbReference type="PANTHER" id="PTHR43245">
    <property type="entry name" value="BIFUNCTIONAL POLYMYXIN RESISTANCE PROTEIN ARNA"/>
    <property type="match status" value="1"/>
</dbReference>
<evidence type="ECO:0000313" key="3">
    <source>
        <dbReference type="EMBL" id="GEM82826.1"/>
    </source>
</evidence>
<evidence type="ECO:0000313" key="4">
    <source>
        <dbReference type="Proteomes" id="UP000321197"/>
    </source>
</evidence>
<feature type="transmembrane region" description="Helical" evidence="1">
    <location>
        <begin position="119"/>
        <end position="141"/>
    </location>
</feature>
<dbReference type="InterPro" id="IPR001509">
    <property type="entry name" value="Epimerase_deHydtase"/>
</dbReference>
<accession>A0A511R1D1</accession>
<dbReference type="InterPro" id="IPR050177">
    <property type="entry name" value="Lipid_A_modif_metabolic_enz"/>
</dbReference>
<comment type="caution">
    <text evidence="3">The sequence shown here is derived from an EMBL/GenBank/DDBJ whole genome shotgun (WGS) entry which is preliminary data.</text>
</comment>
<keyword evidence="1" id="KW-1133">Transmembrane helix</keyword>
<name>A0A511R1D1_9DEIN</name>
<feature type="transmembrane region" description="Helical" evidence="1">
    <location>
        <begin position="53"/>
        <end position="77"/>
    </location>
</feature>
<feature type="transmembrane region" description="Helical" evidence="1">
    <location>
        <begin position="21"/>
        <end position="41"/>
    </location>
</feature>
<dbReference type="InterPro" id="IPR036291">
    <property type="entry name" value="NAD(P)-bd_dom_sf"/>
</dbReference>
<dbReference type="AlphaFoldDB" id="A0A511R1D1"/>
<reference evidence="3 4" key="1">
    <citation type="submission" date="2019-07" db="EMBL/GenBank/DDBJ databases">
        <title>Whole genome shotgun sequence of Meiothermus hypogaeus NBRC 106114.</title>
        <authorList>
            <person name="Hosoyama A."/>
            <person name="Uohara A."/>
            <person name="Ohji S."/>
            <person name="Ichikawa N."/>
        </authorList>
    </citation>
    <scope>NUCLEOTIDE SEQUENCE [LARGE SCALE GENOMIC DNA]</scope>
    <source>
        <strain evidence="3 4">NBRC 106114</strain>
    </source>
</reference>